<dbReference type="EMBL" id="FOEF01000001">
    <property type="protein sequence ID" value="SEO62582.1"/>
    <property type="molecule type" value="Genomic_DNA"/>
</dbReference>
<accession>A0A1H8R840</accession>
<gene>
    <name evidence="1" type="ORF">SAMN04489732_101670</name>
</gene>
<evidence type="ECO:0000313" key="2">
    <source>
        <dbReference type="Proteomes" id="UP000198582"/>
    </source>
</evidence>
<evidence type="ECO:0000313" key="1">
    <source>
        <dbReference type="EMBL" id="SEO62582.1"/>
    </source>
</evidence>
<dbReference type="InterPro" id="IPR029074">
    <property type="entry name" value="Imm49"/>
</dbReference>
<dbReference type="STRING" id="394193.SAMN04489732_101670"/>
<dbReference type="AlphaFoldDB" id="A0A1H8R840"/>
<dbReference type="RefSeq" id="WP_091612159.1">
    <property type="nucleotide sequence ID" value="NZ_FOEF01000001.1"/>
</dbReference>
<protein>
    <submittedName>
        <fullName evidence="1">Immunity protein 49</fullName>
    </submittedName>
</protein>
<name>A0A1H8R840_9PSEU</name>
<dbReference type="OrthoDB" id="3476420at2"/>
<dbReference type="Pfam" id="PF15575">
    <property type="entry name" value="Imm49"/>
    <property type="match status" value="1"/>
</dbReference>
<keyword evidence="2" id="KW-1185">Reference proteome</keyword>
<proteinExistence type="predicted"/>
<reference evidence="1 2" key="1">
    <citation type="submission" date="2016-10" db="EMBL/GenBank/DDBJ databases">
        <authorList>
            <person name="de Groot N.N."/>
        </authorList>
    </citation>
    <scope>NUCLEOTIDE SEQUENCE [LARGE SCALE GENOMIC DNA]</scope>
    <source>
        <strain evidence="1 2">DSM 44993</strain>
    </source>
</reference>
<sequence>MTTVERHPIDVDLAWKQIEALSPQVGFYLDYVEKDTAALANVLRRELMLAQYRSVVDPDAGDPDTWDAVGTAAQAAAAIFAAAGTDAEVEAVVGRPMRFAGTGPNERADPGAWLTAAWLAVLTRDDTLIQQLASVPLELLRASGIEHDAYLYPWVETLQTFLSHGEVTPELFLPAMDGTDPDTARFTPPDAMMRLVYPPIRMFYYLLRRDSAKFAEAYTGALEQHRAYWTAGGNEVQPDGFIAFAPLAIAVLARSAGMTVDVQSGYAPSNLLLGIRPADG</sequence>
<dbReference type="Proteomes" id="UP000198582">
    <property type="component" value="Unassembled WGS sequence"/>
</dbReference>
<organism evidence="1 2">
    <name type="scientific">Amycolatopsis saalfeldensis</name>
    <dbReference type="NCBI Taxonomy" id="394193"/>
    <lineage>
        <taxon>Bacteria</taxon>
        <taxon>Bacillati</taxon>
        <taxon>Actinomycetota</taxon>
        <taxon>Actinomycetes</taxon>
        <taxon>Pseudonocardiales</taxon>
        <taxon>Pseudonocardiaceae</taxon>
        <taxon>Amycolatopsis</taxon>
    </lineage>
</organism>